<feature type="domain" description="Sulfatase N-terminal" evidence="9">
    <location>
        <begin position="249"/>
        <end position="539"/>
    </location>
</feature>
<keyword evidence="7 8" id="KW-0472">Membrane</keyword>
<dbReference type="InterPro" id="IPR017850">
    <property type="entry name" value="Alkaline_phosphatase_core_sf"/>
</dbReference>
<keyword evidence="4 11" id="KW-0808">Transferase</keyword>
<evidence type="ECO:0000256" key="8">
    <source>
        <dbReference type="SAM" id="Phobius"/>
    </source>
</evidence>
<evidence type="ECO:0000256" key="4">
    <source>
        <dbReference type="ARBA" id="ARBA00022679"/>
    </source>
</evidence>
<feature type="transmembrane region" description="Helical" evidence="8">
    <location>
        <begin position="75"/>
        <end position="94"/>
    </location>
</feature>
<evidence type="ECO:0000256" key="7">
    <source>
        <dbReference type="ARBA" id="ARBA00023136"/>
    </source>
</evidence>
<dbReference type="InterPro" id="IPR040423">
    <property type="entry name" value="PEA_transferase"/>
</dbReference>
<proteinExistence type="predicted"/>
<accession>A0ABW7EIU2</accession>
<reference evidence="11 12" key="1">
    <citation type="submission" date="2024-09" db="EMBL/GenBank/DDBJ databases">
        <title>Novel species of the genus Pelomonas and Roseateles isolated from streams.</title>
        <authorList>
            <person name="Lu H."/>
        </authorList>
    </citation>
    <scope>NUCLEOTIDE SEQUENCE [LARGE SCALE GENOMIC DNA]</scope>
    <source>
        <strain evidence="11 12">DC23W</strain>
    </source>
</reference>
<dbReference type="Pfam" id="PF08019">
    <property type="entry name" value="EptA_B_N"/>
    <property type="match status" value="1"/>
</dbReference>
<dbReference type="InterPro" id="IPR058130">
    <property type="entry name" value="PEA_transf_C"/>
</dbReference>
<dbReference type="Proteomes" id="UP001606300">
    <property type="component" value="Unassembled WGS sequence"/>
</dbReference>
<evidence type="ECO:0000259" key="10">
    <source>
        <dbReference type="Pfam" id="PF08019"/>
    </source>
</evidence>
<dbReference type="Gene3D" id="3.40.720.10">
    <property type="entry name" value="Alkaline Phosphatase, subunit A"/>
    <property type="match status" value="1"/>
</dbReference>
<comment type="subcellular location">
    <subcellularLocation>
        <location evidence="1">Cell inner membrane</location>
        <topology evidence="1">Multi-pass membrane protein</topology>
    </subcellularLocation>
</comment>
<dbReference type="GO" id="GO:0016740">
    <property type="term" value="F:transferase activity"/>
    <property type="evidence" value="ECO:0007669"/>
    <property type="project" value="UniProtKB-KW"/>
</dbReference>
<dbReference type="NCBIfam" id="NF008593">
    <property type="entry name" value="PRK11560.1"/>
    <property type="match status" value="1"/>
</dbReference>
<name>A0ABW7EIU2_9BURK</name>
<evidence type="ECO:0000256" key="6">
    <source>
        <dbReference type="ARBA" id="ARBA00022989"/>
    </source>
</evidence>
<dbReference type="EC" id="2.7.8.42" evidence="11"/>
<feature type="domain" description="Phosphoethanolamine transferase N-terminal" evidence="10">
    <location>
        <begin position="60"/>
        <end position="158"/>
    </location>
</feature>
<dbReference type="PANTHER" id="PTHR30443:SF3">
    <property type="entry name" value="KDO(2)-LIPID A PHOSPHOETHANOLAMINE 7''-TRANSFERASE"/>
    <property type="match status" value="1"/>
</dbReference>
<feature type="transmembrane region" description="Helical" evidence="8">
    <location>
        <begin position="163"/>
        <end position="180"/>
    </location>
</feature>
<evidence type="ECO:0000256" key="3">
    <source>
        <dbReference type="ARBA" id="ARBA00022519"/>
    </source>
</evidence>
<dbReference type="EMBL" id="JBIGHY010000001">
    <property type="protein sequence ID" value="MFG6412839.1"/>
    <property type="molecule type" value="Genomic_DNA"/>
</dbReference>
<dbReference type="CDD" id="cd16017">
    <property type="entry name" value="LptA"/>
    <property type="match status" value="1"/>
</dbReference>
<evidence type="ECO:0000313" key="12">
    <source>
        <dbReference type="Proteomes" id="UP001606300"/>
    </source>
</evidence>
<keyword evidence="12" id="KW-1185">Reference proteome</keyword>
<keyword evidence="5 8" id="KW-0812">Transmembrane</keyword>
<protein>
    <submittedName>
        <fullName evidence="11">Kdo(2)-lipid A phosphoethanolamine 7''-transferase</fullName>
        <ecNumber evidence="11">2.7.8.42</ecNumber>
    </submittedName>
</protein>
<evidence type="ECO:0000256" key="2">
    <source>
        <dbReference type="ARBA" id="ARBA00022475"/>
    </source>
</evidence>
<organism evidence="11 12">
    <name type="scientific">Pelomonas dachongensis</name>
    <dbReference type="NCBI Taxonomy" id="3299029"/>
    <lineage>
        <taxon>Bacteria</taxon>
        <taxon>Pseudomonadati</taxon>
        <taxon>Pseudomonadota</taxon>
        <taxon>Betaproteobacteria</taxon>
        <taxon>Burkholderiales</taxon>
        <taxon>Sphaerotilaceae</taxon>
        <taxon>Roseateles</taxon>
    </lineage>
</organism>
<dbReference type="PANTHER" id="PTHR30443">
    <property type="entry name" value="INNER MEMBRANE PROTEIN"/>
    <property type="match status" value="1"/>
</dbReference>
<dbReference type="Pfam" id="PF00884">
    <property type="entry name" value="Sulfatase"/>
    <property type="match status" value="1"/>
</dbReference>
<evidence type="ECO:0000256" key="1">
    <source>
        <dbReference type="ARBA" id="ARBA00004429"/>
    </source>
</evidence>
<evidence type="ECO:0000313" key="11">
    <source>
        <dbReference type="EMBL" id="MFG6412839.1"/>
    </source>
</evidence>
<keyword evidence="3" id="KW-0997">Cell inner membrane</keyword>
<feature type="transmembrane region" description="Helical" evidence="8">
    <location>
        <begin position="47"/>
        <end position="68"/>
    </location>
</feature>
<keyword evidence="6 8" id="KW-1133">Transmembrane helix</keyword>
<sequence>MPHSRTSLPLAAPLLLGSYQALCLNAPELWERLGALRATASPLSAWLTVVAEAGMVLGVCVMLALLLAVAGRRTLLLGGGAMVLLSAAASYYMVRFDVVIGYGIVQAVMASDQALSREKLSQGLMLWVLLLGVLPLAAWWWLCLRRRAARAGQRVRHVWPPRLLLLGGALTLALGSHAAVRHQAEQQPGGKPAVSASGLVAHRYVPTNWMSGLGMTVANRATAALRAGQLGDPAEQFSYREATPLDDLTVVLVIGETTRYDHLGLLGYGRDTTPRLSREADLVAFRAESCDTSTRLSLACMFVRPEGVETGQGLAPDQIHEDKVFSVFRELGFGIELFAMQSEVGFYHRVGPDFYKMREVIVEGADPAQPQVVDGLLLPEVDASLQRHPKGRHLIVLHKKGSHFMYSQRYPRAFARWTPECTEADGSCGREQLVNAYDNSVLYGDHVLGELLDRLRGRKALVVFTSDHGESIGDGAHFHGTPRAIAPPEQRRVPLMFWGSPALLADPVHREAFARLRQRADSNHPAAHRHLFASMLGCLSIQSPDGGVTPADNLCH</sequence>
<comment type="caution">
    <text evidence="11">The sequence shown here is derived from an EMBL/GenBank/DDBJ whole genome shotgun (WGS) entry which is preliminary data.</text>
</comment>
<dbReference type="InterPro" id="IPR000917">
    <property type="entry name" value="Sulfatase_N"/>
</dbReference>
<dbReference type="InterPro" id="IPR012549">
    <property type="entry name" value="EptA-like_N"/>
</dbReference>
<evidence type="ECO:0000259" key="9">
    <source>
        <dbReference type="Pfam" id="PF00884"/>
    </source>
</evidence>
<dbReference type="SUPFAM" id="SSF53649">
    <property type="entry name" value="Alkaline phosphatase-like"/>
    <property type="match status" value="1"/>
</dbReference>
<evidence type="ECO:0000256" key="5">
    <source>
        <dbReference type="ARBA" id="ARBA00022692"/>
    </source>
</evidence>
<keyword evidence="2" id="KW-1003">Cell membrane</keyword>
<feature type="transmembrane region" description="Helical" evidence="8">
    <location>
        <begin position="124"/>
        <end position="142"/>
    </location>
</feature>
<gene>
    <name evidence="11" type="primary">eptB</name>
    <name evidence="11" type="ORF">ACG02S_02890</name>
</gene>